<accession>A0A834WM10</accession>
<name>A0A834WM10_9FABA</name>
<dbReference type="InterPro" id="IPR044730">
    <property type="entry name" value="RNase_H-like_dom_plant"/>
</dbReference>
<dbReference type="Proteomes" id="UP000634136">
    <property type="component" value="Unassembled WGS sequence"/>
</dbReference>
<keyword evidence="4" id="KW-0808">Transferase</keyword>
<dbReference type="Gene3D" id="3.60.10.10">
    <property type="entry name" value="Endonuclease/exonuclease/phosphatase"/>
    <property type="match status" value="1"/>
</dbReference>
<keyword evidence="5" id="KW-1185">Reference proteome</keyword>
<dbReference type="GO" id="GO:0003964">
    <property type="term" value="F:RNA-directed DNA polymerase activity"/>
    <property type="evidence" value="ECO:0007669"/>
    <property type="project" value="UniProtKB-KW"/>
</dbReference>
<dbReference type="InterPro" id="IPR002156">
    <property type="entry name" value="RNaseH_domain"/>
</dbReference>
<reference evidence="4" key="1">
    <citation type="submission" date="2020-09" db="EMBL/GenBank/DDBJ databases">
        <title>Genome-Enabled Discovery of Anthraquinone Biosynthesis in Senna tora.</title>
        <authorList>
            <person name="Kang S.-H."/>
            <person name="Pandey R.P."/>
            <person name="Lee C.-M."/>
            <person name="Sim J.-S."/>
            <person name="Jeong J.-T."/>
            <person name="Choi B.-S."/>
            <person name="Jung M."/>
            <person name="Ginzburg D."/>
            <person name="Zhao K."/>
            <person name="Won S.Y."/>
            <person name="Oh T.-J."/>
            <person name="Yu Y."/>
            <person name="Kim N.-H."/>
            <person name="Lee O.R."/>
            <person name="Lee T.-H."/>
            <person name="Bashyal P."/>
            <person name="Kim T.-S."/>
            <person name="Lee W.-H."/>
            <person name="Kawkins C."/>
            <person name="Kim C.-K."/>
            <person name="Kim J.S."/>
            <person name="Ahn B.O."/>
            <person name="Rhee S.Y."/>
            <person name="Sohng J.K."/>
        </authorList>
    </citation>
    <scope>NUCLEOTIDE SEQUENCE</scope>
    <source>
        <tissue evidence="4">Leaf</tissue>
    </source>
</reference>
<dbReference type="SUPFAM" id="SSF53098">
    <property type="entry name" value="Ribonuclease H-like"/>
    <property type="match status" value="1"/>
</dbReference>
<keyword evidence="4" id="KW-0548">Nucleotidyltransferase</keyword>
<dbReference type="CDD" id="cd06222">
    <property type="entry name" value="RNase_H_like"/>
    <property type="match status" value="1"/>
</dbReference>
<evidence type="ECO:0000259" key="3">
    <source>
        <dbReference type="Pfam" id="PF13966"/>
    </source>
</evidence>
<feature type="domain" description="Endonuclease/exonuclease/phosphatase" evidence="1">
    <location>
        <begin position="7"/>
        <end position="148"/>
    </location>
</feature>
<dbReference type="PANTHER" id="PTHR47723">
    <property type="entry name" value="OS05G0353850 PROTEIN"/>
    <property type="match status" value="1"/>
</dbReference>
<dbReference type="InterPro" id="IPR036691">
    <property type="entry name" value="Endo/exonu/phosph_ase_sf"/>
</dbReference>
<dbReference type="SUPFAM" id="SSF56219">
    <property type="entry name" value="DNase I-like"/>
    <property type="match status" value="1"/>
</dbReference>
<organism evidence="4 5">
    <name type="scientific">Senna tora</name>
    <dbReference type="NCBI Taxonomy" id="362788"/>
    <lineage>
        <taxon>Eukaryota</taxon>
        <taxon>Viridiplantae</taxon>
        <taxon>Streptophyta</taxon>
        <taxon>Embryophyta</taxon>
        <taxon>Tracheophyta</taxon>
        <taxon>Spermatophyta</taxon>
        <taxon>Magnoliopsida</taxon>
        <taxon>eudicotyledons</taxon>
        <taxon>Gunneridae</taxon>
        <taxon>Pentapetalae</taxon>
        <taxon>rosids</taxon>
        <taxon>fabids</taxon>
        <taxon>Fabales</taxon>
        <taxon>Fabaceae</taxon>
        <taxon>Caesalpinioideae</taxon>
        <taxon>Cassia clade</taxon>
        <taxon>Senna</taxon>
    </lineage>
</organism>
<dbReference type="OrthoDB" id="1432313at2759"/>
<dbReference type="EMBL" id="JAAIUW010000008">
    <property type="protein sequence ID" value="KAF7821749.1"/>
    <property type="molecule type" value="Genomic_DNA"/>
</dbReference>
<dbReference type="GO" id="GO:0004523">
    <property type="term" value="F:RNA-DNA hybrid ribonuclease activity"/>
    <property type="evidence" value="ECO:0007669"/>
    <property type="project" value="InterPro"/>
</dbReference>
<sequence>MIALSWQCQGLRVPLTVKNLREMIHKIKPSIVFSMETKYKWRKMEIFKNRCFRGSKEFYVEPSGKSGGLAVWWLNNVDFEVLNYFKNFIHAFASNDTMEFYSYTTCVYGAPKVQDREKVWRYIQKLAPGNLQPWMCVGDFNEVASPLEKFGGRMACASNVISDEDNDDLLRPITMEELKLAAFELGDLKAPGPDGYSGIFYQKAWDTVKFDILSLVQSFFEDGISLASVQRANFDKSCIYFSNNTPDNVREDICGWLEIDGTSNPGKYLGLLVIWGRSKRDALGADILEGLNLLKSGLCSCIGNGEQANFWLDPWIPGADGFKVSSRPPDEASKSQPVSEYISNGRWDLRNLRGILSGVEVEEIKKIPLPRGVCEDKWRWAFTKNGNYIVRSGYYLAVNRRKPKPSLAPSSSYSVPGNVWKQIWSLNMVPKVNHFFWKACVGALPTRSALSKKKCATSLICPVCSEVDETIEHILLCCSMAKAAYEIVEPFGVISAADHLVSDFWRVRGKDVKAELLARRVASYQCWKSPGMGWFKVNTDGSFNLDTKEAGFGLILRDHRGRVVDGACVAINLESDNMNLVNAINGRSVAVDWRSSCVLSDILSLIGKFSSFSISLIPREANQASDWIACRAAKHMYPLDWVCHPPCALAKILARDISRAPAGVG</sequence>
<feature type="domain" description="Reverse transcriptase zinc-binding" evidence="3">
    <location>
        <begin position="418"/>
        <end position="483"/>
    </location>
</feature>
<evidence type="ECO:0000259" key="2">
    <source>
        <dbReference type="Pfam" id="PF13456"/>
    </source>
</evidence>
<evidence type="ECO:0000313" key="4">
    <source>
        <dbReference type="EMBL" id="KAF7821749.1"/>
    </source>
</evidence>
<dbReference type="Pfam" id="PF13966">
    <property type="entry name" value="zf-RVT"/>
    <property type="match status" value="1"/>
</dbReference>
<dbReference type="InterPro" id="IPR053151">
    <property type="entry name" value="RNase_H-like"/>
</dbReference>
<comment type="caution">
    <text evidence="4">The sequence shown here is derived from an EMBL/GenBank/DDBJ whole genome shotgun (WGS) entry which is preliminary data.</text>
</comment>
<dbReference type="Pfam" id="PF03372">
    <property type="entry name" value="Exo_endo_phos"/>
    <property type="match status" value="1"/>
</dbReference>
<dbReference type="Pfam" id="PF13456">
    <property type="entry name" value="RVT_3"/>
    <property type="match status" value="1"/>
</dbReference>
<feature type="domain" description="RNase H type-1" evidence="2">
    <location>
        <begin position="571"/>
        <end position="631"/>
    </location>
</feature>
<evidence type="ECO:0000313" key="5">
    <source>
        <dbReference type="Proteomes" id="UP000634136"/>
    </source>
</evidence>
<evidence type="ECO:0000259" key="1">
    <source>
        <dbReference type="Pfam" id="PF03372"/>
    </source>
</evidence>
<dbReference type="InterPro" id="IPR026960">
    <property type="entry name" value="RVT-Znf"/>
</dbReference>
<proteinExistence type="predicted"/>
<protein>
    <submittedName>
        <fullName evidence="4">Reverse transcriptase</fullName>
    </submittedName>
</protein>
<keyword evidence="4" id="KW-0695">RNA-directed DNA polymerase</keyword>
<dbReference type="InterPro" id="IPR005135">
    <property type="entry name" value="Endo/exonuclease/phosphatase"/>
</dbReference>
<dbReference type="AlphaFoldDB" id="A0A834WM10"/>
<dbReference type="GO" id="GO:0003676">
    <property type="term" value="F:nucleic acid binding"/>
    <property type="evidence" value="ECO:0007669"/>
    <property type="project" value="InterPro"/>
</dbReference>
<dbReference type="PANTHER" id="PTHR47723:SF19">
    <property type="entry name" value="POLYNUCLEOTIDYL TRANSFERASE, RIBONUCLEASE H-LIKE SUPERFAMILY PROTEIN"/>
    <property type="match status" value="1"/>
</dbReference>
<gene>
    <name evidence="4" type="ORF">G2W53_027204</name>
</gene>
<dbReference type="InterPro" id="IPR012337">
    <property type="entry name" value="RNaseH-like_sf"/>
</dbReference>